<feature type="chain" id="PRO_5011773270" description="Transglutaminase-like superfamily protein" evidence="1">
    <location>
        <begin position="30"/>
        <end position="411"/>
    </location>
</feature>
<evidence type="ECO:0008006" key="4">
    <source>
        <dbReference type="Google" id="ProtNLM"/>
    </source>
</evidence>
<evidence type="ECO:0000313" key="2">
    <source>
        <dbReference type="EMBL" id="SFH53745.1"/>
    </source>
</evidence>
<dbReference type="STRING" id="1576369.SAMN05421753_10167"/>
<gene>
    <name evidence="2" type="ORF">SAMN05421753_10167</name>
</gene>
<sequence>MRVRSCFLLCAWGSLLACSFFLLPSTAFCAEFEPESGWGGHLFPSYIVATATMSKPEVDEEAEEDQTVIGDSLGLLGVSIEAEEDEQEVTVTITCDAIMEPSSITCTLPEAGETYIVRPKIRYKYNELARQAQTTPITVTYEVETEDDAEEQSETLTLRSINDCPFGRAVEGEWTSLRFMFAAYVNEQHPFVDKVLREALDSGIVDSFTGYQSNDNDEVYRQVYALWNALSTRDVRYSSITNSVAESDSVGSQHIRLIDESINNGQANCVDGSVLLASLLRKVGIEPILVHVPGHCFLAFALNEEGTEIVGLETTLIGCSIEGDAPEVTGLEEVVDEELQATNSWKTFAVAIARGNASLQEHLEEFKDPENFNYTLISVANARKSGILSIGFQANQNFVDAPKAEEEDSEE</sequence>
<proteinExistence type="predicted"/>
<evidence type="ECO:0000256" key="1">
    <source>
        <dbReference type="SAM" id="SignalP"/>
    </source>
</evidence>
<evidence type="ECO:0000313" key="3">
    <source>
        <dbReference type="Proteomes" id="UP000199518"/>
    </source>
</evidence>
<name>A0A1I3AUH8_9PLAN</name>
<accession>A0A1I3AUH8</accession>
<dbReference type="PROSITE" id="PS51257">
    <property type="entry name" value="PROKAR_LIPOPROTEIN"/>
    <property type="match status" value="1"/>
</dbReference>
<dbReference type="Proteomes" id="UP000199518">
    <property type="component" value="Unassembled WGS sequence"/>
</dbReference>
<dbReference type="EMBL" id="FOQD01000001">
    <property type="protein sequence ID" value="SFH53745.1"/>
    <property type="molecule type" value="Genomic_DNA"/>
</dbReference>
<feature type="signal peptide" evidence="1">
    <location>
        <begin position="1"/>
        <end position="29"/>
    </location>
</feature>
<dbReference type="AlphaFoldDB" id="A0A1I3AUH8"/>
<reference evidence="3" key="1">
    <citation type="submission" date="2016-10" db="EMBL/GenBank/DDBJ databases">
        <authorList>
            <person name="Varghese N."/>
            <person name="Submissions S."/>
        </authorList>
    </citation>
    <scope>NUCLEOTIDE SEQUENCE [LARGE SCALE GENOMIC DNA]</scope>
    <source>
        <strain evidence="3">DSM 26348</strain>
    </source>
</reference>
<organism evidence="2 3">
    <name type="scientific">Planctomicrobium piriforme</name>
    <dbReference type="NCBI Taxonomy" id="1576369"/>
    <lineage>
        <taxon>Bacteria</taxon>
        <taxon>Pseudomonadati</taxon>
        <taxon>Planctomycetota</taxon>
        <taxon>Planctomycetia</taxon>
        <taxon>Planctomycetales</taxon>
        <taxon>Planctomycetaceae</taxon>
        <taxon>Planctomicrobium</taxon>
    </lineage>
</organism>
<keyword evidence="1" id="KW-0732">Signal</keyword>
<keyword evidence="3" id="KW-1185">Reference proteome</keyword>
<protein>
    <recommendedName>
        <fullName evidence="4">Transglutaminase-like superfamily protein</fullName>
    </recommendedName>
</protein>